<evidence type="ECO:0000256" key="11">
    <source>
        <dbReference type="RuleBase" id="RU363038"/>
    </source>
</evidence>
<dbReference type="Gene3D" id="3.30.1360.70">
    <property type="entry name" value="Arginyl tRNA synthetase N-terminal domain"/>
    <property type="match status" value="1"/>
</dbReference>
<dbReference type="KEGG" id="mwe:WEN_00540"/>
<dbReference type="RefSeq" id="WP_014849625.1">
    <property type="nucleotide sequence ID" value="NC_018149.1"/>
</dbReference>
<dbReference type="SUPFAM" id="SSF47323">
    <property type="entry name" value="Anticodon-binding domain of a subclass of class I aminoacyl-tRNA synthetases"/>
    <property type="match status" value="1"/>
</dbReference>
<dbReference type="InterPro" id="IPR014729">
    <property type="entry name" value="Rossmann-like_a/b/a_fold"/>
</dbReference>
<reference evidence="14 15" key="1">
    <citation type="journal article" date="2012" name="J. Bacteriol.">
        <title>Complete genome sequence of Mycoplasma wenyonii strain Massachusetts.</title>
        <authorList>
            <person name="Dos Santos A.P."/>
            <person name="Guimaraes A.M."/>
            <person name="do Nascimento N.C."/>
            <person name="Sanmiguel P.J."/>
            <person name="Messick J.B."/>
        </authorList>
    </citation>
    <scope>NUCLEOTIDE SEQUENCE [LARGE SCALE GENOMIC DNA]</scope>
    <source>
        <strain evidence="14 15">Massachusetts</strain>
    </source>
</reference>
<dbReference type="Pfam" id="PF03485">
    <property type="entry name" value="Arg_tRNA_synt_N"/>
    <property type="match status" value="1"/>
</dbReference>
<dbReference type="Gene3D" id="3.40.50.620">
    <property type="entry name" value="HUPs"/>
    <property type="match status" value="1"/>
</dbReference>
<evidence type="ECO:0000256" key="1">
    <source>
        <dbReference type="ARBA" id="ARBA00005594"/>
    </source>
</evidence>
<keyword evidence="3" id="KW-0963">Cytoplasm</keyword>
<evidence type="ECO:0000313" key="15">
    <source>
        <dbReference type="Proteomes" id="UP000009005"/>
    </source>
</evidence>
<name>I6ZIB7_MYCWM</name>
<dbReference type="Gene3D" id="1.10.730.10">
    <property type="entry name" value="Isoleucyl-tRNA Synthetase, Domain 1"/>
    <property type="match status" value="1"/>
</dbReference>
<evidence type="ECO:0000256" key="10">
    <source>
        <dbReference type="NCBIfam" id="TIGR00456"/>
    </source>
</evidence>
<dbReference type="HOGENOM" id="CLU_006406_0_1_14"/>
<dbReference type="InterPro" id="IPR005148">
    <property type="entry name" value="Arg-tRNA-synth_N"/>
</dbReference>
<organism evidence="14 15">
    <name type="scientific">Mycoplasma wenyonii (strain Massachusetts)</name>
    <name type="common">Eperythrozoon wenyonii</name>
    <dbReference type="NCBI Taxonomy" id="1197325"/>
    <lineage>
        <taxon>Bacteria</taxon>
        <taxon>Bacillati</taxon>
        <taxon>Mycoplasmatota</taxon>
        <taxon>Mollicutes</taxon>
        <taxon>Mycoplasmataceae</taxon>
        <taxon>Mycoplasma</taxon>
    </lineage>
</organism>
<dbReference type="Proteomes" id="UP000009005">
    <property type="component" value="Chromosome"/>
</dbReference>
<comment type="catalytic activity">
    <reaction evidence="9">
        <text>tRNA(Arg) + L-arginine + ATP = L-arginyl-tRNA(Arg) + AMP + diphosphate</text>
        <dbReference type="Rhea" id="RHEA:20301"/>
        <dbReference type="Rhea" id="RHEA-COMP:9658"/>
        <dbReference type="Rhea" id="RHEA-COMP:9673"/>
        <dbReference type="ChEBI" id="CHEBI:30616"/>
        <dbReference type="ChEBI" id="CHEBI:32682"/>
        <dbReference type="ChEBI" id="CHEBI:33019"/>
        <dbReference type="ChEBI" id="CHEBI:78442"/>
        <dbReference type="ChEBI" id="CHEBI:78513"/>
        <dbReference type="ChEBI" id="CHEBI:456215"/>
        <dbReference type="EC" id="6.1.1.19"/>
    </reaction>
</comment>
<dbReference type="GO" id="GO:0006420">
    <property type="term" value="P:arginyl-tRNA aminoacylation"/>
    <property type="evidence" value="ECO:0007669"/>
    <property type="project" value="UniProtKB-UniRule"/>
</dbReference>
<dbReference type="InterPro" id="IPR001278">
    <property type="entry name" value="Arg-tRNA-ligase"/>
</dbReference>
<evidence type="ECO:0000256" key="5">
    <source>
        <dbReference type="ARBA" id="ARBA00022741"/>
    </source>
</evidence>
<dbReference type="PROSITE" id="PS00178">
    <property type="entry name" value="AA_TRNA_LIGASE_I"/>
    <property type="match status" value="1"/>
</dbReference>
<keyword evidence="6 11" id="KW-0067">ATP-binding</keyword>
<accession>I6ZIB7</accession>
<evidence type="ECO:0000256" key="7">
    <source>
        <dbReference type="ARBA" id="ARBA00022917"/>
    </source>
</evidence>
<evidence type="ECO:0000256" key="2">
    <source>
        <dbReference type="ARBA" id="ARBA00012837"/>
    </source>
</evidence>
<dbReference type="SMART" id="SM00836">
    <property type="entry name" value="DALR_1"/>
    <property type="match status" value="1"/>
</dbReference>
<dbReference type="EMBL" id="CP003703">
    <property type="protein sequence ID" value="AFN64915.1"/>
    <property type="molecule type" value="Genomic_DNA"/>
</dbReference>
<dbReference type="InterPro" id="IPR009080">
    <property type="entry name" value="tRNAsynth_Ia_anticodon-bd"/>
</dbReference>
<dbReference type="PANTHER" id="PTHR11956">
    <property type="entry name" value="ARGINYL-TRNA SYNTHETASE"/>
    <property type="match status" value="1"/>
</dbReference>
<dbReference type="Pfam" id="PF00750">
    <property type="entry name" value="tRNA-synt_1d"/>
    <property type="match status" value="1"/>
</dbReference>
<evidence type="ECO:0000256" key="6">
    <source>
        <dbReference type="ARBA" id="ARBA00022840"/>
    </source>
</evidence>
<dbReference type="SUPFAM" id="SSF55190">
    <property type="entry name" value="Arginyl-tRNA synthetase (ArgRS), N-terminal 'additional' domain"/>
    <property type="match status" value="1"/>
</dbReference>
<evidence type="ECO:0000256" key="8">
    <source>
        <dbReference type="ARBA" id="ARBA00023146"/>
    </source>
</evidence>
<evidence type="ECO:0000256" key="9">
    <source>
        <dbReference type="ARBA" id="ARBA00049339"/>
    </source>
</evidence>
<dbReference type="STRING" id="1197325.WEN_00540"/>
<keyword evidence="4 11" id="KW-0436">Ligase</keyword>
<dbReference type="SUPFAM" id="SSF52374">
    <property type="entry name" value="Nucleotidylyl transferase"/>
    <property type="match status" value="1"/>
</dbReference>
<feature type="domain" description="DALR anticodon binding" evidence="12">
    <location>
        <begin position="437"/>
        <end position="553"/>
    </location>
</feature>
<keyword evidence="8 11" id="KW-0030">Aminoacyl-tRNA synthetase</keyword>
<evidence type="ECO:0000259" key="12">
    <source>
        <dbReference type="SMART" id="SM00836"/>
    </source>
</evidence>
<proteinExistence type="inferred from homology"/>
<protein>
    <recommendedName>
        <fullName evidence="2 10">Arginine--tRNA ligase</fullName>
        <ecNumber evidence="2 10">6.1.1.19</ecNumber>
    </recommendedName>
</protein>
<dbReference type="PATRIC" id="fig|1197325.3.peg.118"/>
<dbReference type="PRINTS" id="PR01038">
    <property type="entry name" value="TRNASYNTHARG"/>
</dbReference>
<keyword evidence="15" id="KW-1185">Reference proteome</keyword>
<evidence type="ECO:0000256" key="3">
    <source>
        <dbReference type="ARBA" id="ARBA00022490"/>
    </source>
</evidence>
<dbReference type="Pfam" id="PF05746">
    <property type="entry name" value="DALR_1"/>
    <property type="match status" value="1"/>
</dbReference>
<dbReference type="GO" id="GO:0004814">
    <property type="term" value="F:arginine-tRNA ligase activity"/>
    <property type="evidence" value="ECO:0007669"/>
    <property type="project" value="UniProtKB-UniRule"/>
</dbReference>
<dbReference type="InterPro" id="IPR008909">
    <property type="entry name" value="DALR_anticod-bd"/>
</dbReference>
<dbReference type="InterPro" id="IPR035684">
    <property type="entry name" value="ArgRS_core"/>
</dbReference>
<evidence type="ECO:0000256" key="4">
    <source>
        <dbReference type="ARBA" id="ARBA00022598"/>
    </source>
</evidence>
<sequence length="554" mass="64335">MTAELKEKIRENLSQILKNNNWDLLLEKVVVEETKNYKFGFLNTNLPYLISSTYKKSLEEIEERLIAGWKEVSNLTEIEKAEINQGYLNFYPSSELIKEFYFVSEKNKKIVFGANRDSNWLKKYMVEIVSANPTGELHIGHIRNGVITDSLSNLLEYNGNSVYRAYLVNDAGAQIRELVESIHLIHSYFAKGTSISEPPKYHSEIIESCVKEITLKYGSHWSLDNKELTKEIKLFAIEYLLGAIKKELEELSIKVDSWDYESEICTESALALLINKLKEHLYLNDKALWFSTSKFFKEINKDDVLVKKDGSITYFCQDLIYHLKKLDFLGTEGKIVNVLAQDHSSHINRMKAFFKAINLPEDMVQYKTTQLSRLLVNGKKVVLSKRDNVYLNLTELKEHLSLDEIRWLLSSRDEESELDIDISKLKEKNYNNPIFYILYAFSRASSLIEIIKLEPKKSNSSFKALTSNKELELIYTILSLESHYKRAIDTLKPSVISAYLLNLAQKFHTFYEAFSIQNDSNMETKTARFILVKLVHRIFSELLPIFRVQPRKLS</sequence>
<dbReference type="NCBIfam" id="TIGR00456">
    <property type="entry name" value="argS"/>
    <property type="match status" value="1"/>
</dbReference>
<dbReference type="OrthoDB" id="9805987at2"/>
<keyword evidence="5 11" id="KW-0547">Nucleotide-binding</keyword>
<dbReference type="EC" id="6.1.1.19" evidence="2 10"/>
<comment type="similarity">
    <text evidence="1 11">Belongs to the class-I aminoacyl-tRNA synthetase family.</text>
</comment>
<feature type="domain" description="Arginyl tRNA synthetase N-terminal" evidence="13">
    <location>
        <begin position="3"/>
        <end position="92"/>
    </location>
</feature>
<dbReference type="SMART" id="SM01016">
    <property type="entry name" value="Arg_tRNA_synt_N"/>
    <property type="match status" value="1"/>
</dbReference>
<keyword evidence="7 11" id="KW-0648">Protein biosynthesis</keyword>
<dbReference type="InterPro" id="IPR036695">
    <property type="entry name" value="Arg-tRNA-synth_N_sf"/>
</dbReference>
<evidence type="ECO:0000259" key="13">
    <source>
        <dbReference type="SMART" id="SM01016"/>
    </source>
</evidence>
<evidence type="ECO:0000313" key="14">
    <source>
        <dbReference type="EMBL" id="AFN64915.1"/>
    </source>
</evidence>
<dbReference type="InterPro" id="IPR001412">
    <property type="entry name" value="aa-tRNA-synth_I_CS"/>
</dbReference>
<dbReference type="GO" id="GO:0005737">
    <property type="term" value="C:cytoplasm"/>
    <property type="evidence" value="ECO:0007669"/>
    <property type="project" value="UniProtKB-UniRule"/>
</dbReference>
<dbReference type="AlphaFoldDB" id="I6ZIB7"/>
<dbReference type="PANTHER" id="PTHR11956:SF5">
    <property type="entry name" value="ARGININE--TRNA LIGASE, CYTOPLASMIC"/>
    <property type="match status" value="1"/>
</dbReference>
<gene>
    <name evidence="14" type="primary">argS</name>
    <name evidence="14" type="ordered locus">WEN_00540</name>
</gene>
<dbReference type="GO" id="GO:0005524">
    <property type="term" value="F:ATP binding"/>
    <property type="evidence" value="ECO:0007669"/>
    <property type="project" value="UniProtKB-KW"/>
</dbReference>